<dbReference type="EMBL" id="AMQM01001211">
    <property type="status" value="NOT_ANNOTATED_CDS"/>
    <property type="molecule type" value="Genomic_DNA"/>
</dbReference>
<dbReference type="EnsemblMetazoa" id="HelroT162874">
    <property type="protein sequence ID" value="HelroP162874"/>
    <property type="gene ID" value="HelroG162874"/>
</dbReference>
<dbReference type="EMBL" id="KB097143">
    <property type="protein sequence ID" value="ESN99343.1"/>
    <property type="molecule type" value="Genomic_DNA"/>
</dbReference>
<evidence type="ECO:0000256" key="6">
    <source>
        <dbReference type="ARBA" id="ARBA00023136"/>
    </source>
</evidence>
<dbReference type="GO" id="GO:0016020">
    <property type="term" value="C:membrane"/>
    <property type="evidence" value="ECO:0007669"/>
    <property type="project" value="UniProtKB-SubCell"/>
</dbReference>
<dbReference type="PANTHER" id="PTHR24028">
    <property type="entry name" value="CADHERIN-87A"/>
    <property type="match status" value="1"/>
</dbReference>
<dbReference type="GO" id="GO:0005509">
    <property type="term" value="F:calcium ion binding"/>
    <property type="evidence" value="ECO:0007669"/>
    <property type="project" value="UniProtKB-UniRule"/>
</dbReference>
<dbReference type="CDD" id="cd11304">
    <property type="entry name" value="Cadherin_repeat"/>
    <property type="match status" value="2"/>
</dbReference>
<keyword evidence="4 8" id="KW-0106">Calcium</keyword>
<dbReference type="SMART" id="SM00112">
    <property type="entry name" value="CA"/>
    <property type="match status" value="1"/>
</dbReference>
<dbReference type="KEGG" id="hro:HELRODRAFT_162874"/>
<evidence type="ECO:0000256" key="1">
    <source>
        <dbReference type="ARBA" id="ARBA00004167"/>
    </source>
</evidence>
<dbReference type="AlphaFoldDB" id="T1ETA9"/>
<dbReference type="PRINTS" id="PR00205">
    <property type="entry name" value="CADHERIN"/>
</dbReference>
<evidence type="ECO:0000256" key="2">
    <source>
        <dbReference type="ARBA" id="ARBA00022692"/>
    </source>
</evidence>
<feature type="domain" description="Cadherin" evidence="9">
    <location>
        <begin position="42"/>
        <end position="122"/>
    </location>
</feature>
<dbReference type="SUPFAM" id="SSF49313">
    <property type="entry name" value="Cadherin-like"/>
    <property type="match status" value="1"/>
</dbReference>
<keyword evidence="6" id="KW-0472">Membrane</keyword>
<keyword evidence="3" id="KW-0677">Repeat</keyword>
<sequence>MEPSGTLTLRLVATDNGLPPLTSTATINVIVDPINMYSPVFSNQTYTALVSEDAPVGSMVIQVTATDNDQGDFGKIKYRLESSSDKNFLINPDDGTITVARDGQFDAVKNPKLTLEVVATDSPNNSLKSKYSNCYVRKLKIFLNIGANMHFR</sequence>
<accession>T1ETA9</accession>
<evidence type="ECO:0000256" key="5">
    <source>
        <dbReference type="ARBA" id="ARBA00022989"/>
    </source>
</evidence>
<keyword evidence="2" id="KW-0812">Transmembrane</keyword>
<dbReference type="STRING" id="6412.T1ETA9"/>
<protein>
    <recommendedName>
        <fullName evidence="9">Cadherin domain-containing protein</fullName>
    </recommendedName>
</protein>
<evidence type="ECO:0000256" key="7">
    <source>
        <dbReference type="ARBA" id="ARBA00023180"/>
    </source>
</evidence>
<organism evidence="11 12">
    <name type="scientific">Helobdella robusta</name>
    <name type="common">Californian leech</name>
    <dbReference type="NCBI Taxonomy" id="6412"/>
    <lineage>
        <taxon>Eukaryota</taxon>
        <taxon>Metazoa</taxon>
        <taxon>Spiralia</taxon>
        <taxon>Lophotrochozoa</taxon>
        <taxon>Annelida</taxon>
        <taxon>Clitellata</taxon>
        <taxon>Hirudinea</taxon>
        <taxon>Rhynchobdellida</taxon>
        <taxon>Glossiphoniidae</taxon>
        <taxon>Helobdella</taxon>
    </lineage>
</organism>
<dbReference type="Pfam" id="PF00028">
    <property type="entry name" value="Cadherin"/>
    <property type="match status" value="1"/>
</dbReference>
<dbReference type="OMA" id="NIGANMH"/>
<evidence type="ECO:0000256" key="4">
    <source>
        <dbReference type="ARBA" id="ARBA00022837"/>
    </source>
</evidence>
<dbReference type="RefSeq" id="XP_009023200.1">
    <property type="nucleotide sequence ID" value="XM_009024952.1"/>
</dbReference>
<feature type="domain" description="Cadherin" evidence="9">
    <location>
        <begin position="2"/>
        <end position="41"/>
    </location>
</feature>
<dbReference type="GeneID" id="20199809"/>
<dbReference type="FunFam" id="2.60.40.60:FF:000020">
    <property type="entry name" value="Dachsous cadherin-related 1b"/>
    <property type="match status" value="1"/>
</dbReference>
<keyword evidence="12" id="KW-1185">Reference proteome</keyword>
<evidence type="ECO:0000256" key="3">
    <source>
        <dbReference type="ARBA" id="ARBA00022737"/>
    </source>
</evidence>
<dbReference type="InterPro" id="IPR015919">
    <property type="entry name" value="Cadherin-like_sf"/>
</dbReference>
<dbReference type="Gene3D" id="2.60.40.60">
    <property type="entry name" value="Cadherins"/>
    <property type="match status" value="2"/>
</dbReference>
<dbReference type="InParanoid" id="T1ETA9"/>
<dbReference type="Proteomes" id="UP000015101">
    <property type="component" value="Unassembled WGS sequence"/>
</dbReference>
<evidence type="ECO:0000313" key="11">
    <source>
        <dbReference type="EnsemblMetazoa" id="HelroP162874"/>
    </source>
</evidence>
<gene>
    <name evidence="11" type="primary">20199809</name>
    <name evidence="10" type="ORF">HELRODRAFT_162874</name>
</gene>
<evidence type="ECO:0000313" key="12">
    <source>
        <dbReference type="Proteomes" id="UP000015101"/>
    </source>
</evidence>
<dbReference type="PROSITE" id="PS50268">
    <property type="entry name" value="CADHERIN_2"/>
    <property type="match status" value="2"/>
</dbReference>
<dbReference type="eggNOG" id="KOG4289">
    <property type="taxonomic scope" value="Eukaryota"/>
</dbReference>
<evidence type="ECO:0000313" key="10">
    <source>
        <dbReference type="EMBL" id="ESN99343.1"/>
    </source>
</evidence>
<dbReference type="InterPro" id="IPR050174">
    <property type="entry name" value="Protocadherin/Cadherin-CA"/>
</dbReference>
<reference evidence="11" key="3">
    <citation type="submission" date="2015-06" db="UniProtKB">
        <authorList>
            <consortium name="EnsemblMetazoa"/>
        </authorList>
    </citation>
    <scope>IDENTIFICATION</scope>
</reference>
<proteinExistence type="predicted"/>
<keyword evidence="7" id="KW-0325">Glycoprotein</keyword>
<dbReference type="PANTHER" id="PTHR24028:SF328">
    <property type="entry name" value="CADHERIN-3"/>
    <property type="match status" value="1"/>
</dbReference>
<dbReference type="InterPro" id="IPR002126">
    <property type="entry name" value="Cadherin-like_dom"/>
</dbReference>
<dbReference type="OrthoDB" id="6250271at2759"/>
<dbReference type="HOGENOM" id="CLU_1724303_0_0_1"/>
<reference evidence="10 12" key="2">
    <citation type="journal article" date="2013" name="Nature">
        <title>Insights into bilaterian evolution from three spiralian genomes.</title>
        <authorList>
            <person name="Simakov O."/>
            <person name="Marletaz F."/>
            <person name="Cho S.J."/>
            <person name="Edsinger-Gonzales E."/>
            <person name="Havlak P."/>
            <person name="Hellsten U."/>
            <person name="Kuo D.H."/>
            <person name="Larsson T."/>
            <person name="Lv J."/>
            <person name="Arendt D."/>
            <person name="Savage R."/>
            <person name="Osoegawa K."/>
            <person name="de Jong P."/>
            <person name="Grimwood J."/>
            <person name="Chapman J.A."/>
            <person name="Shapiro H."/>
            <person name="Aerts A."/>
            <person name="Otillar R.P."/>
            <person name="Terry A.Y."/>
            <person name="Boore J.L."/>
            <person name="Grigoriev I.V."/>
            <person name="Lindberg D.R."/>
            <person name="Seaver E.C."/>
            <person name="Weisblat D.A."/>
            <person name="Putnam N.H."/>
            <person name="Rokhsar D.S."/>
        </authorList>
    </citation>
    <scope>NUCLEOTIDE SEQUENCE</scope>
</reference>
<comment type="subcellular location">
    <subcellularLocation>
        <location evidence="1">Membrane</location>
        <topology evidence="1">Single-pass membrane protein</topology>
    </subcellularLocation>
</comment>
<evidence type="ECO:0000259" key="9">
    <source>
        <dbReference type="PROSITE" id="PS50268"/>
    </source>
</evidence>
<name>T1ETA9_HELRO</name>
<dbReference type="CTD" id="20199809"/>
<evidence type="ECO:0000256" key="8">
    <source>
        <dbReference type="PROSITE-ProRule" id="PRU00043"/>
    </source>
</evidence>
<reference evidence="12" key="1">
    <citation type="submission" date="2012-12" db="EMBL/GenBank/DDBJ databases">
        <authorList>
            <person name="Hellsten U."/>
            <person name="Grimwood J."/>
            <person name="Chapman J.A."/>
            <person name="Shapiro H."/>
            <person name="Aerts A."/>
            <person name="Otillar R.P."/>
            <person name="Terry A.Y."/>
            <person name="Boore J.L."/>
            <person name="Simakov O."/>
            <person name="Marletaz F."/>
            <person name="Cho S.-J."/>
            <person name="Edsinger-Gonzales E."/>
            <person name="Havlak P."/>
            <person name="Kuo D.-H."/>
            <person name="Larsson T."/>
            <person name="Lv J."/>
            <person name="Arendt D."/>
            <person name="Savage R."/>
            <person name="Osoegawa K."/>
            <person name="de Jong P."/>
            <person name="Lindberg D.R."/>
            <person name="Seaver E.C."/>
            <person name="Weisblat D.A."/>
            <person name="Putnam N.H."/>
            <person name="Grigoriev I.V."/>
            <person name="Rokhsar D.S."/>
        </authorList>
    </citation>
    <scope>NUCLEOTIDE SEQUENCE</scope>
</reference>
<dbReference type="GO" id="GO:0007156">
    <property type="term" value="P:homophilic cell adhesion via plasma membrane adhesion molecules"/>
    <property type="evidence" value="ECO:0007669"/>
    <property type="project" value="InterPro"/>
</dbReference>
<keyword evidence="5" id="KW-1133">Transmembrane helix</keyword>